<evidence type="ECO:0000313" key="5">
    <source>
        <dbReference type="EMBL" id="MBB6465251.1"/>
    </source>
</evidence>
<accession>A0A8E1WCV9</accession>
<evidence type="ECO:0000313" key="7">
    <source>
        <dbReference type="Proteomes" id="UP000532373"/>
    </source>
</evidence>
<dbReference type="Proteomes" id="UP000532373">
    <property type="component" value="Unassembled WGS sequence"/>
</dbReference>
<evidence type="ECO:0000256" key="2">
    <source>
        <dbReference type="ARBA" id="ARBA00022737"/>
    </source>
</evidence>
<dbReference type="AlphaFoldDB" id="A0A8E1WCV9"/>
<evidence type="ECO:0000313" key="6">
    <source>
        <dbReference type="EMBL" id="MBE1204073.1"/>
    </source>
</evidence>
<protein>
    <submittedName>
        <fullName evidence="5 6">Phenylacetic acid degradation protein</fullName>
    </submittedName>
</protein>
<evidence type="ECO:0000256" key="1">
    <source>
        <dbReference type="ARBA" id="ARBA00022679"/>
    </source>
</evidence>
<evidence type="ECO:0000256" key="3">
    <source>
        <dbReference type="ARBA" id="ARBA00023315"/>
    </source>
</evidence>
<dbReference type="EMBL" id="JACZEP010000001">
    <property type="protein sequence ID" value="MBE1204073.1"/>
    <property type="molecule type" value="Genomic_DNA"/>
</dbReference>
<keyword evidence="8" id="KW-1185">Reference proteome</keyword>
<dbReference type="PROSITE" id="PS00101">
    <property type="entry name" value="HEXAPEP_TRANSFERASES"/>
    <property type="match status" value="1"/>
</dbReference>
<dbReference type="RefSeq" id="WP_184767730.1">
    <property type="nucleotide sequence ID" value="NZ_JACHGI010000001.1"/>
</dbReference>
<evidence type="ECO:0000313" key="8">
    <source>
        <dbReference type="Proteomes" id="UP000598227"/>
    </source>
</evidence>
<proteinExistence type="predicted"/>
<name>A0A8E1WCV9_9HYPH</name>
<evidence type="ECO:0000256" key="4">
    <source>
        <dbReference type="SAM" id="MobiDB-lite"/>
    </source>
</evidence>
<organism evidence="5 7">
    <name type="scientific">Aminobacter carboxidus</name>
    <dbReference type="NCBI Taxonomy" id="376165"/>
    <lineage>
        <taxon>Bacteria</taxon>
        <taxon>Pseudomonadati</taxon>
        <taxon>Pseudomonadota</taxon>
        <taxon>Alphaproteobacteria</taxon>
        <taxon>Hyphomicrobiales</taxon>
        <taxon>Phyllobacteriaceae</taxon>
        <taxon>Aminobacter</taxon>
    </lineage>
</organism>
<dbReference type="Proteomes" id="UP000598227">
    <property type="component" value="Unassembled WGS sequence"/>
</dbReference>
<keyword evidence="2" id="KW-0677">Repeat</keyword>
<feature type="region of interest" description="Disordered" evidence="4">
    <location>
        <begin position="181"/>
        <end position="200"/>
    </location>
</feature>
<gene>
    <name evidence="5" type="ORF">HNQ96_001098</name>
    <name evidence="6" type="ORF">IHE39_07230</name>
</gene>
<dbReference type="SUPFAM" id="SSF51161">
    <property type="entry name" value="Trimeric LpxA-like enzymes"/>
    <property type="match status" value="1"/>
</dbReference>
<dbReference type="InterPro" id="IPR018357">
    <property type="entry name" value="Hexapep_transf_CS"/>
</dbReference>
<keyword evidence="1" id="KW-0808">Transferase</keyword>
<dbReference type="Pfam" id="PF00132">
    <property type="entry name" value="Hexapep"/>
    <property type="match status" value="2"/>
</dbReference>
<dbReference type="InterPro" id="IPR050484">
    <property type="entry name" value="Transf_Hexapept/Carb_Anhydrase"/>
</dbReference>
<dbReference type="InterPro" id="IPR011004">
    <property type="entry name" value="Trimer_LpxA-like_sf"/>
</dbReference>
<dbReference type="GO" id="GO:0016746">
    <property type="term" value="F:acyltransferase activity"/>
    <property type="evidence" value="ECO:0007669"/>
    <property type="project" value="UniProtKB-KW"/>
</dbReference>
<sequence>MPVYSFEGIVPVVDPTTYLHPSAVLIGDVTIGPRCYIGPGASLRGDFGRITVVGDASVQDNCTLHTGAGSDCVVGRGATVGHGAILHGCTVGENALIGMNAVVLDGAVIGDDSLVAALSLVKNEVVTPPRSLIAGNPAKVIKEMPEAAIIWRNNGDGEYQRLADRSLADLVECEPLRAAEPDRKRNVGQARAVRLSTRTK</sequence>
<reference evidence="5 7" key="1">
    <citation type="submission" date="2020-08" db="EMBL/GenBank/DDBJ databases">
        <title>Genomic Encyclopedia of Type Strains, Phase IV (KMG-IV): sequencing the most valuable type-strain genomes for metagenomic binning, comparative biology and taxonomic classification.</title>
        <authorList>
            <person name="Goeker M."/>
        </authorList>
    </citation>
    <scope>NUCLEOTIDE SEQUENCE [LARGE SCALE GENOMIC DNA]</scope>
    <source>
        <strain evidence="5 7">DSM 17454</strain>
    </source>
</reference>
<dbReference type="Gene3D" id="2.160.10.10">
    <property type="entry name" value="Hexapeptide repeat proteins"/>
    <property type="match status" value="1"/>
</dbReference>
<dbReference type="PANTHER" id="PTHR13061">
    <property type="entry name" value="DYNACTIN SUBUNIT P25"/>
    <property type="match status" value="1"/>
</dbReference>
<reference evidence="6 8" key="2">
    <citation type="submission" date="2020-09" db="EMBL/GenBank/DDBJ databases">
        <title>Draft Genome Sequence of Aminobacter carboxidus type strain DSM 1086, a soil Gram-negative carboxydobacterium.</title>
        <authorList>
            <person name="Turrini P."/>
            <person name="Tescari M."/>
            <person name="Artuso I."/>
            <person name="Lugli G.A."/>
            <person name="Frangipani E."/>
            <person name="Ventura M."/>
            <person name="Visca P."/>
        </authorList>
    </citation>
    <scope>NUCLEOTIDE SEQUENCE [LARGE SCALE GENOMIC DNA]</scope>
    <source>
        <strain evidence="6 8">DSM 1086</strain>
    </source>
</reference>
<comment type="caution">
    <text evidence="5">The sequence shown here is derived from an EMBL/GenBank/DDBJ whole genome shotgun (WGS) entry which is preliminary data.</text>
</comment>
<keyword evidence="3" id="KW-0012">Acyltransferase</keyword>
<dbReference type="EMBL" id="JACHGI010000001">
    <property type="protein sequence ID" value="MBB6465251.1"/>
    <property type="molecule type" value="Genomic_DNA"/>
</dbReference>
<dbReference type="PANTHER" id="PTHR13061:SF29">
    <property type="entry name" value="GAMMA CARBONIC ANHYDRASE-LIKE 1, MITOCHONDRIAL-RELATED"/>
    <property type="match status" value="1"/>
</dbReference>
<dbReference type="InterPro" id="IPR001451">
    <property type="entry name" value="Hexapep"/>
</dbReference>